<keyword evidence="1" id="KW-0812">Transmembrane</keyword>
<evidence type="ECO:0000256" key="1">
    <source>
        <dbReference type="SAM" id="Phobius"/>
    </source>
</evidence>
<accession>A0A0K1PN53</accession>
<dbReference type="SUPFAM" id="SSF82171">
    <property type="entry name" value="DPP6 N-terminal domain-like"/>
    <property type="match status" value="1"/>
</dbReference>
<keyword evidence="1" id="KW-0472">Membrane</keyword>
<name>A0A0K1PN53_9BACT</name>
<evidence type="ECO:0000313" key="3">
    <source>
        <dbReference type="Proteomes" id="UP000064967"/>
    </source>
</evidence>
<dbReference type="Proteomes" id="UP000064967">
    <property type="component" value="Chromosome"/>
</dbReference>
<keyword evidence="1" id="KW-1133">Transmembrane helix</keyword>
<organism evidence="2 3">
    <name type="scientific">Labilithrix luteola</name>
    <dbReference type="NCBI Taxonomy" id="1391654"/>
    <lineage>
        <taxon>Bacteria</taxon>
        <taxon>Pseudomonadati</taxon>
        <taxon>Myxococcota</taxon>
        <taxon>Polyangia</taxon>
        <taxon>Polyangiales</taxon>
        <taxon>Labilitrichaceae</taxon>
        <taxon>Labilithrix</taxon>
    </lineage>
</organism>
<dbReference type="EMBL" id="CP012333">
    <property type="protein sequence ID" value="AKU94970.1"/>
    <property type="molecule type" value="Genomic_DNA"/>
</dbReference>
<gene>
    <name evidence="2" type="ORF">AKJ09_01634</name>
</gene>
<keyword evidence="3" id="KW-1185">Reference proteome</keyword>
<protein>
    <submittedName>
        <fullName evidence="2">Uncharacterized protein</fullName>
    </submittedName>
</protein>
<dbReference type="KEGG" id="llu:AKJ09_01634"/>
<evidence type="ECO:0000313" key="2">
    <source>
        <dbReference type="EMBL" id="AKU94970.1"/>
    </source>
</evidence>
<dbReference type="Gene3D" id="2.120.10.30">
    <property type="entry name" value="TolB, C-terminal domain"/>
    <property type="match status" value="1"/>
</dbReference>
<sequence length="561" mass="58383">MSTTRAKLYLGQTAKVDGASVAPNITANIAWTVLDAPFESAVKTETLRDAASSTPSFEPDVLGTYSLQVSGENEGVSSSVIVLIEAIDAPVFWREALVSVDDFEGDAGTLSTSLATHVGGVHGTRDRVVDCVVSMDTEDDAQSQMTYEFAMRLASAGDTWEAPPGMPSRVVFPTLSVDKATKVASTALAVATSQSSCGAAEAKTLVTVEMPVPSNEGVIPLPNVVYAARFSPDGNRIAYVHDTNSKTRLATIGFDGSSNRDLSPFHAVPNGGALDPSAGIPPLGGDAPRLPVAVRWKDETHVGWITFVRTSVEATDFVGWELYVAEDRDGSTPELAMHCSVSMPASFDFLPDGTIVVAARHLELADAGSVPMNLLVYRPDATKQCELVRKLTGGTTTDDIARDLALSPDKTQLAFFSGFGSGEVDNGLNSLALFTVPVDGSRPPALVPGAEQGAQPGRAPRWVAGGTSLTWGQVNYASQGASGFGQVMSISARGGTTTALTTGGLLQVPNDRGGTRTSLRTVSGIGQGCNVSHGTAPTGIVAIGAMLGGAALVTRRKRRTA</sequence>
<dbReference type="AlphaFoldDB" id="A0A0K1PN53"/>
<feature type="transmembrane region" description="Helical" evidence="1">
    <location>
        <begin position="536"/>
        <end position="554"/>
    </location>
</feature>
<reference evidence="2 3" key="1">
    <citation type="submission" date="2015-08" db="EMBL/GenBank/DDBJ databases">
        <authorList>
            <person name="Babu N.S."/>
            <person name="Beckwith C.J."/>
            <person name="Beseler K.G."/>
            <person name="Brison A."/>
            <person name="Carone J.V."/>
            <person name="Caskin T.P."/>
            <person name="Diamond M."/>
            <person name="Durham M.E."/>
            <person name="Foxe J.M."/>
            <person name="Go M."/>
            <person name="Henderson B.A."/>
            <person name="Jones I.B."/>
            <person name="McGettigan J.A."/>
            <person name="Micheletti S.J."/>
            <person name="Nasrallah M.E."/>
            <person name="Ortiz D."/>
            <person name="Piller C.R."/>
            <person name="Privatt S.R."/>
            <person name="Schneider S.L."/>
            <person name="Sharp S."/>
            <person name="Smith T.C."/>
            <person name="Stanton J.D."/>
            <person name="Ullery H.E."/>
            <person name="Wilson R.J."/>
            <person name="Serrano M.G."/>
            <person name="Buck G."/>
            <person name="Lee V."/>
            <person name="Wang Y."/>
            <person name="Carvalho R."/>
            <person name="Voegtly L."/>
            <person name="Shi R."/>
            <person name="Duckworth R."/>
            <person name="Johnson A."/>
            <person name="Loviza R."/>
            <person name="Walstead R."/>
            <person name="Shah Z."/>
            <person name="Kiflezghi M."/>
            <person name="Wade K."/>
            <person name="Ball S.L."/>
            <person name="Bradley K.W."/>
            <person name="Asai D.J."/>
            <person name="Bowman C.A."/>
            <person name="Russell D.A."/>
            <person name="Pope W.H."/>
            <person name="Jacobs-Sera D."/>
            <person name="Hendrix R.W."/>
            <person name="Hatfull G.F."/>
        </authorList>
    </citation>
    <scope>NUCLEOTIDE SEQUENCE [LARGE SCALE GENOMIC DNA]</scope>
    <source>
        <strain evidence="2 3">DSM 27648</strain>
    </source>
</reference>
<dbReference type="InterPro" id="IPR011042">
    <property type="entry name" value="6-blade_b-propeller_TolB-like"/>
</dbReference>
<proteinExistence type="predicted"/>